<dbReference type="Proteomes" id="UP000011083">
    <property type="component" value="Unassembled WGS sequence"/>
</dbReference>
<keyword evidence="5" id="KW-1185">Reference proteome</keyword>
<evidence type="ECO:0000256" key="1">
    <source>
        <dbReference type="ARBA" id="ARBA00009063"/>
    </source>
</evidence>
<evidence type="ECO:0000313" key="4">
    <source>
        <dbReference type="EMBL" id="ELR20067.1"/>
    </source>
</evidence>
<evidence type="ECO:0000256" key="2">
    <source>
        <dbReference type="SAM" id="Phobius"/>
    </source>
</evidence>
<keyword evidence="2" id="KW-0812">Transmembrane</keyword>
<dbReference type="InterPro" id="IPR006012">
    <property type="entry name" value="Syntaxin/epimorphin_CS"/>
</dbReference>
<evidence type="ECO:0000313" key="5">
    <source>
        <dbReference type="Proteomes" id="UP000011083"/>
    </source>
</evidence>
<dbReference type="PROSITE" id="PS50192">
    <property type="entry name" value="T_SNARE"/>
    <property type="match status" value="1"/>
</dbReference>
<dbReference type="GO" id="GO:0016020">
    <property type="term" value="C:membrane"/>
    <property type="evidence" value="ECO:0007669"/>
    <property type="project" value="InterPro"/>
</dbReference>
<reference evidence="4 5" key="1">
    <citation type="journal article" date="2013" name="Genome Biol.">
        <title>Genome of Acanthamoeba castellanii highlights extensive lateral gene transfer and early evolution of tyrosine kinase signaling.</title>
        <authorList>
            <person name="Clarke M."/>
            <person name="Lohan A.J."/>
            <person name="Liu B."/>
            <person name="Lagkouvardos I."/>
            <person name="Roy S."/>
            <person name="Zafar N."/>
            <person name="Bertelli C."/>
            <person name="Schilde C."/>
            <person name="Kianianmomeni A."/>
            <person name="Burglin T.R."/>
            <person name="Frech C."/>
            <person name="Turcotte B."/>
            <person name="Kopec K.O."/>
            <person name="Synnott J.M."/>
            <person name="Choo C."/>
            <person name="Paponov I."/>
            <person name="Finkler A."/>
            <person name="Soon Heng Tan C."/>
            <person name="Hutchins A.P."/>
            <person name="Weinmeier T."/>
            <person name="Rattei T."/>
            <person name="Chu J.S."/>
            <person name="Gimenez G."/>
            <person name="Irimia M."/>
            <person name="Rigden D.J."/>
            <person name="Fitzpatrick D.A."/>
            <person name="Lorenzo-Morales J."/>
            <person name="Bateman A."/>
            <person name="Chiu C.H."/>
            <person name="Tang P."/>
            <person name="Hegemann P."/>
            <person name="Fromm H."/>
            <person name="Raoult D."/>
            <person name="Greub G."/>
            <person name="Miranda-Saavedra D."/>
            <person name="Chen N."/>
            <person name="Nash P."/>
            <person name="Ginger M.L."/>
            <person name="Horn M."/>
            <person name="Schaap P."/>
            <person name="Caler L."/>
            <person name="Loftus B."/>
        </authorList>
    </citation>
    <scope>NUCLEOTIDE SEQUENCE [LARGE SCALE GENOMIC DNA]</scope>
    <source>
        <strain evidence="4 5">Neff</strain>
    </source>
</reference>
<dbReference type="SUPFAM" id="SSF58038">
    <property type="entry name" value="SNARE fusion complex"/>
    <property type="match status" value="1"/>
</dbReference>
<feature type="domain" description="T-SNARE coiled-coil homology" evidence="3">
    <location>
        <begin position="37"/>
        <end position="99"/>
    </location>
</feature>
<dbReference type="KEGG" id="acan:ACA1_114460"/>
<dbReference type="Gene3D" id="1.20.5.110">
    <property type="match status" value="1"/>
</dbReference>
<proteinExistence type="inferred from homology"/>
<dbReference type="InterPro" id="IPR000727">
    <property type="entry name" value="T_SNARE_dom"/>
</dbReference>
<sequence length="131" mass="14745">MTTSYAPNRRFARPEAPSAEYRHFMQTFTSPTAQELEAHMQHQDQQLLLIARTLDRTLAVAYDVNEELARQGEQLQRVENKVDTTSSAMDSGTDRIKSMLRRQKEHWRTALLGSSAASAVAGMAVVLIILL</sequence>
<comment type="similarity">
    <text evidence="1">Belongs to the syntaxin family.</text>
</comment>
<dbReference type="GO" id="GO:0005484">
    <property type="term" value="F:SNAP receptor activity"/>
    <property type="evidence" value="ECO:0007669"/>
    <property type="project" value="InterPro"/>
</dbReference>
<name>L8H4D9_ACACF</name>
<dbReference type="SMART" id="SM00397">
    <property type="entry name" value="t_SNARE"/>
    <property type="match status" value="1"/>
</dbReference>
<keyword evidence="2" id="KW-0472">Membrane</keyword>
<dbReference type="AlphaFoldDB" id="L8H4D9"/>
<organism evidence="4 5">
    <name type="scientific">Acanthamoeba castellanii (strain ATCC 30010 / Neff)</name>
    <dbReference type="NCBI Taxonomy" id="1257118"/>
    <lineage>
        <taxon>Eukaryota</taxon>
        <taxon>Amoebozoa</taxon>
        <taxon>Discosea</taxon>
        <taxon>Longamoebia</taxon>
        <taxon>Centramoebida</taxon>
        <taxon>Acanthamoebidae</taxon>
        <taxon>Acanthamoeba</taxon>
    </lineage>
</organism>
<gene>
    <name evidence="4" type="ORF">ACA1_114460</name>
</gene>
<dbReference type="GO" id="GO:0006886">
    <property type="term" value="P:intracellular protein transport"/>
    <property type="evidence" value="ECO:0007669"/>
    <property type="project" value="InterPro"/>
</dbReference>
<dbReference type="PROSITE" id="PS00914">
    <property type="entry name" value="SYNTAXIN"/>
    <property type="match status" value="1"/>
</dbReference>
<dbReference type="RefSeq" id="XP_004342177.1">
    <property type="nucleotide sequence ID" value="XM_004342128.1"/>
</dbReference>
<dbReference type="GeneID" id="14920910"/>
<dbReference type="EMBL" id="KB007926">
    <property type="protein sequence ID" value="ELR20067.1"/>
    <property type="molecule type" value="Genomic_DNA"/>
</dbReference>
<keyword evidence="2" id="KW-1133">Transmembrane helix</keyword>
<dbReference type="CDD" id="cd15841">
    <property type="entry name" value="SNARE_Qc"/>
    <property type="match status" value="1"/>
</dbReference>
<evidence type="ECO:0000259" key="3">
    <source>
        <dbReference type="PROSITE" id="PS50192"/>
    </source>
</evidence>
<accession>L8H4D9</accession>
<dbReference type="VEuPathDB" id="AmoebaDB:ACA1_114460"/>
<feature type="transmembrane region" description="Helical" evidence="2">
    <location>
        <begin position="109"/>
        <end position="130"/>
    </location>
</feature>
<protein>
    <submittedName>
        <fullName evidence="4">SNARE domain containing protein</fullName>
    </submittedName>
</protein>